<proteinExistence type="predicted"/>
<dbReference type="GO" id="GO:0003863">
    <property type="term" value="F:branched-chain 2-oxo acid dehydrogenase activity"/>
    <property type="evidence" value="ECO:0007669"/>
    <property type="project" value="UniProtKB-EC"/>
</dbReference>
<dbReference type="Gene3D" id="3.40.50.920">
    <property type="match status" value="1"/>
</dbReference>
<dbReference type="SUPFAM" id="SSF52518">
    <property type="entry name" value="Thiamin diphosphate-binding fold (THDP-binding)"/>
    <property type="match status" value="2"/>
</dbReference>
<dbReference type="SUPFAM" id="SSF52922">
    <property type="entry name" value="TK C-terminal domain-like"/>
    <property type="match status" value="1"/>
</dbReference>
<sequence>MQFDKQKLSKEKLLNLYRQILLPRLIEEKMLILLRQNKISKWFSGIGQEAISVGATLALQPDEYILPMHRNLGVFTSRDIPLSRLFAQFQGKMSGFTKGRDRSFHFGTNEFSIVGMISHLGPQLAVADGIALANKMSGEGKATLVFSGDGGSSEGDFHEALNVAAVWDLPVIFMIENNGYGLSTPSDEQFKFKHFIDKGPGYGIESIQVDGNNILEVYHAVDNAAKKIRKNPKPILIEAMTFRMRGHEEASGTKYVPQELFDKWAKKDPVNNFEKYLLDEKIITTQEVEALRKEIKKAINDGLDIASKDVYPEVDANGQIEDVYAPFKSEEIAPATDNKTTKRYVDAISDGLKQSLEKFPELTVMGQDIAEYGGVFKITEGFVEKFGKDRIRNTPLCESAIIGIGLGMSIKKRKTVIEMQFADFVTCGFNQIINNLAKSHYRWAQNADVVVRMPTGAGVAAGPFHSQSNEAWFFHTPGLKIVYPSNPYDAKGLLTAAIEDTNPVMYFEHKMLYRSISEDIPDDYYTLEIGKANLVQEGNDITLVTYGMGVHWAKEVLNDFPELSVELIDLRTLLPWDKEAVEKSVRKTGKVLIFNEDCLTGSISGEIAAWIAEHCFEALDAPVMREGSLDTPIPFNKDLEQDFLPKQRIADKLKALAKF</sequence>
<name>A0A934X1A4_9BACT</name>
<dbReference type="Proteomes" id="UP000611723">
    <property type="component" value="Unassembled WGS sequence"/>
</dbReference>
<dbReference type="RefSeq" id="WP_201432174.1">
    <property type="nucleotide sequence ID" value="NZ_JAEQBW010000008.1"/>
</dbReference>
<evidence type="ECO:0000256" key="5">
    <source>
        <dbReference type="ARBA" id="ARBA00023052"/>
    </source>
</evidence>
<dbReference type="EMBL" id="JAEQBW010000008">
    <property type="protein sequence ID" value="MBK6266491.1"/>
    <property type="molecule type" value="Genomic_DNA"/>
</dbReference>
<dbReference type="InterPro" id="IPR005475">
    <property type="entry name" value="Transketolase-like_Pyr-bd"/>
</dbReference>
<gene>
    <name evidence="7" type="ORF">JKA74_15710</name>
</gene>
<evidence type="ECO:0000259" key="6">
    <source>
        <dbReference type="SMART" id="SM00861"/>
    </source>
</evidence>
<dbReference type="PANTHER" id="PTHR42980:SF1">
    <property type="entry name" value="2-OXOISOVALERATE DEHYDROGENASE SUBUNIT BETA, MITOCHONDRIAL"/>
    <property type="match status" value="1"/>
</dbReference>
<evidence type="ECO:0000313" key="7">
    <source>
        <dbReference type="EMBL" id="MBK6266491.1"/>
    </source>
</evidence>
<evidence type="ECO:0000313" key="8">
    <source>
        <dbReference type="Proteomes" id="UP000611723"/>
    </source>
</evidence>
<dbReference type="Pfam" id="PF02779">
    <property type="entry name" value="Transket_pyr"/>
    <property type="match status" value="1"/>
</dbReference>
<comment type="function">
    <text evidence="2">E1 component of the 2-oxoglutarate dehydrogenase (OGDH) complex which catalyzes the decarboxylation of 2-oxoglutarate, the first step in the conversion of 2-oxoglutarate to succinyl-CoA and CO(2).</text>
</comment>
<dbReference type="GO" id="GO:0007584">
    <property type="term" value="P:response to nutrient"/>
    <property type="evidence" value="ECO:0007669"/>
    <property type="project" value="TreeGrafter"/>
</dbReference>
<organism evidence="7 8">
    <name type="scientific">Marivirga aurantiaca</name>
    <dbReference type="NCBI Taxonomy" id="2802615"/>
    <lineage>
        <taxon>Bacteria</taxon>
        <taxon>Pseudomonadati</taxon>
        <taxon>Bacteroidota</taxon>
        <taxon>Cytophagia</taxon>
        <taxon>Cytophagales</taxon>
        <taxon>Marivirgaceae</taxon>
        <taxon>Marivirga</taxon>
    </lineage>
</organism>
<dbReference type="EC" id="1.2.4.4" evidence="3"/>
<keyword evidence="8" id="KW-1185">Reference proteome</keyword>
<protein>
    <recommendedName>
        <fullName evidence="3">3-methyl-2-oxobutanoate dehydrogenase (2-methylpropanoyl-transferring)</fullName>
        <ecNumber evidence="3">1.2.4.4</ecNumber>
    </recommendedName>
</protein>
<comment type="caution">
    <text evidence="7">The sequence shown here is derived from an EMBL/GenBank/DDBJ whole genome shotgun (WGS) entry which is preliminary data.</text>
</comment>
<dbReference type="CDD" id="cd02000">
    <property type="entry name" value="TPP_E1_PDC_ADC_BCADC"/>
    <property type="match status" value="1"/>
</dbReference>
<evidence type="ECO:0000256" key="2">
    <source>
        <dbReference type="ARBA" id="ARBA00003906"/>
    </source>
</evidence>
<dbReference type="InterPro" id="IPR009014">
    <property type="entry name" value="Transketo_C/PFOR_II"/>
</dbReference>
<dbReference type="PANTHER" id="PTHR42980">
    <property type="entry name" value="2-OXOISOVALERATE DEHYDROGENASE SUBUNIT BETA-RELATED"/>
    <property type="match status" value="1"/>
</dbReference>
<reference evidence="7" key="1">
    <citation type="submission" date="2021-01" db="EMBL/GenBank/DDBJ databases">
        <title>Marivirga aurantiaca sp. nov., isolated from intertidal surface sediments.</title>
        <authorList>
            <person name="Zhang M."/>
        </authorList>
    </citation>
    <scope>NUCLEOTIDE SEQUENCE</scope>
    <source>
        <strain evidence="7">S37H4</strain>
    </source>
</reference>
<dbReference type="SMART" id="SM00861">
    <property type="entry name" value="Transket_pyr"/>
    <property type="match status" value="1"/>
</dbReference>
<feature type="domain" description="Transketolase-like pyrimidine-binding" evidence="6">
    <location>
        <begin position="342"/>
        <end position="515"/>
    </location>
</feature>
<dbReference type="AlphaFoldDB" id="A0A934X1A4"/>
<dbReference type="FunFam" id="3.40.50.970:FF:000001">
    <property type="entry name" value="Pyruvate dehydrogenase E1 beta subunit"/>
    <property type="match status" value="1"/>
</dbReference>
<dbReference type="InterPro" id="IPR029061">
    <property type="entry name" value="THDP-binding"/>
</dbReference>
<dbReference type="InterPro" id="IPR001017">
    <property type="entry name" value="DH_E1"/>
</dbReference>
<comment type="cofactor">
    <cofactor evidence="1">
        <name>thiamine diphosphate</name>
        <dbReference type="ChEBI" id="CHEBI:58937"/>
    </cofactor>
</comment>
<keyword evidence="4" id="KW-0560">Oxidoreductase</keyword>
<dbReference type="GO" id="GO:0009083">
    <property type="term" value="P:branched-chain amino acid catabolic process"/>
    <property type="evidence" value="ECO:0007669"/>
    <property type="project" value="TreeGrafter"/>
</dbReference>
<accession>A0A934X1A4</accession>
<dbReference type="Pfam" id="PF00676">
    <property type="entry name" value="E1_dh"/>
    <property type="match status" value="1"/>
</dbReference>
<keyword evidence="5" id="KW-0786">Thiamine pyrophosphate</keyword>
<dbReference type="Gene3D" id="3.40.50.970">
    <property type="match status" value="2"/>
</dbReference>
<evidence type="ECO:0000256" key="3">
    <source>
        <dbReference type="ARBA" id="ARBA00012277"/>
    </source>
</evidence>
<dbReference type="Pfam" id="PF02780">
    <property type="entry name" value="Transketolase_C"/>
    <property type="match status" value="1"/>
</dbReference>
<dbReference type="InterPro" id="IPR033248">
    <property type="entry name" value="Transketolase_C"/>
</dbReference>
<evidence type="ECO:0000256" key="1">
    <source>
        <dbReference type="ARBA" id="ARBA00001964"/>
    </source>
</evidence>
<evidence type="ECO:0000256" key="4">
    <source>
        <dbReference type="ARBA" id="ARBA00023002"/>
    </source>
</evidence>
<dbReference type="CDD" id="cd07036">
    <property type="entry name" value="TPP_PYR_E1-PDHc-beta_like"/>
    <property type="match status" value="1"/>
</dbReference>